<accession>A0A9Q3C7U5</accession>
<dbReference type="Proteomes" id="UP000765509">
    <property type="component" value="Unassembled WGS sequence"/>
</dbReference>
<evidence type="ECO:0000256" key="3">
    <source>
        <dbReference type="ARBA" id="ARBA00022771"/>
    </source>
</evidence>
<dbReference type="AlphaFoldDB" id="A0A9Q3C7U5"/>
<keyword evidence="2" id="KW-0479">Metal-binding</keyword>
<name>A0A9Q3C7U5_9BASI</name>
<dbReference type="GO" id="GO:0046983">
    <property type="term" value="F:protein dimerization activity"/>
    <property type="evidence" value="ECO:0007669"/>
    <property type="project" value="InterPro"/>
</dbReference>
<dbReference type="EMBL" id="AVOT02005120">
    <property type="protein sequence ID" value="MBW0478280.1"/>
    <property type="molecule type" value="Genomic_DNA"/>
</dbReference>
<evidence type="ECO:0000256" key="5">
    <source>
        <dbReference type="ARBA" id="ARBA00023242"/>
    </source>
</evidence>
<evidence type="ECO:0000256" key="2">
    <source>
        <dbReference type="ARBA" id="ARBA00022723"/>
    </source>
</evidence>
<keyword evidence="3" id="KW-0863">Zinc-finger</keyword>
<dbReference type="SUPFAM" id="SSF53098">
    <property type="entry name" value="Ribonuclease H-like"/>
    <property type="match status" value="1"/>
</dbReference>
<dbReference type="PANTHER" id="PTHR46481">
    <property type="entry name" value="ZINC FINGER BED DOMAIN-CONTAINING PROTEIN 4"/>
    <property type="match status" value="1"/>
</dbReference>
<keyword evidence="5" id="KW-0539">Nucleus</keyword>
<dbReference type="OrthoDB" id="2790258at2759"/>
<dbReference type="PANTHER" id="PTHR46481:SF10">
    <property type="entry name" value="ZINC FINGER BED DOMAIN-CONTAINING PROTEIN 39"/>
    <property type="match status" value="1"/>
</dbReference>
<evidence type="ECO:0000313" key="9">
    <source>
        <dbReference type="Proteomes" id="UP000765509"/>
    </source>
</evidence>
<protein>
    <recommendedName>
        <fullName evidence="7">HAT C-terminal dimerisation domain-containing protein</fullName>
    </recommendedName>
</protein>
<evidence type="ECO:0000259" key="7">
    <source>
        <dbReference type="Pfam" id="PF05699"/>
    </source>
</evidence>
<keyword evidence="9" id="KW-1185">Reference proteome</keyword>
<comment type="caution">
    <text evidence="8">The sequence shown here is derived from an EMBL/GenBank/DDBJ whole genome shotgun (WGS) entry which is preliminary data.</text>
</comment>
<evidence type="ECO:0000256" key="1">
    <source>
        <dbReference type="ARBA" id="ARBA00004123"/>
    </source>
</evidence>
<evidence type="ECO:0000256" key="4">
    <source>
        <dbReference type="ARBA" id="ARBA00022833"/>
    </source>
</evidence>
<evidence type="ECO:0000313" key="8">
    <source>
        <dbReference type="EMBL" id="MBW0478280.1"/>
    </source>
</evidence>
<dbReference type="InterPro" id="IPR008906">
    <property type="entry name" value="HATC_C_dom"/>
</dbReference>
<proteinExistence type="predicted"/>
<gene>
    <name evidence="8" type="ORF">O181_017995</name>
</gene>
<reference evidence="8" key="1">
    <citation type="submission" date="2021-03" db="EMBL/GenBank/DDBJ databases">
        <title>Draft genome sequence of rust myrtle Austropuccinia psidii MF-1, a brazilian biotype.</title>
        <authorList>
            <person name="Quecine M.C."/>
            <person name="Pachon D.M.R."/>
            <person name="Bonatelli M.L."/>
            <person name="Correr F.H."/>
            <person name="Franceschini L.M."/>
            <person name="Leite T.F."/>
            <person name="Margarido G.R.A."/>
            <person name="Almeida C.A."/>
            <person name="Ferrarezi J.A."/>
            <person name="Labate C.A."/>
        </authorList>
    </citation>
    <scope>NUCLEOTIDE SEQUENCE</scope>
    <source>
        <strain evidence="8">MF-1</strain>
    </source>
</reference>
<feature type="compositionally biased region" description="Low complexity" evidence="6">
    <location>
        <begin position="1"/>
        <end position="13"/>
    </location>
</feature>
<organism evidence="8 9">
    <name type="scientific">Austropuccinia psidii MF-1</name>
    <dbReference type="NCBI Taxonomy" id="1389203"/>
    <lineage>
        <taxon>Eukaryota</taxon>
        <taxon>Fungi</taxon>
        <taxon>Dikarya</taxon>
        <taxon>Basidiomycota</taxon>
        <taxon>Pucciniomycotina</taxon>
        <taxon>Pucciniomycetes</taxon>
        <taxon>Pucciniales</taxon>
        <taxon>Sphaerophragmiaceae</taxon>
        <taxon>Austropuccinia</taxon>
    </lineage>
</organism>
<evidence type="ECO:0000256" key="6">
    <source>
        <dbReference type="SAM" id="MobiDB-lite"/>
    </source>
</evidence>
<feature type="region of interest" description="Disordered" evidence="6">
    <location>
        <begin position="1"/>
        <end position="23"/>
    </location>
</feature>
<dbReference type="GO" id="GO:0005634">
    <property type="term" value="C:nucleus"/>
    <property type="evidence" value="ECO:0007669"/>
    <property type="project" value="UniProtKB-SubCell"/>
</dbReference>
<feature type="domain" description="HAT C-terminal dimerisation" evidence="7">
    <location>
        <begin position="578"/>
        <end position="657"/>
    </location>
</feature>
<dbReference type="InterPro" id="IPR012337">
    <property type="entry name" value="RNaseH-like_sf"/>
</dbReference>
<keyword evidence="4" id="KW-0862">Zinc</keyword>
<dbReference type="GO" id="GO:0008270">
    <property type="term" value="F:zinc ion binding"/>
    <property type="evidence" value="ECO:0007669"/>
    <property type="project" value="UniProtKB-KW"/>
</dbReference>
<comment type="subcellular location">
    <subcellularLocation>
        <location evidence="1">Nucleus</location>
    </subcellularLocation>
</comment>
<dbReference type="Pfam" id="PF05699">
    <property type="entry name" value="Dimer_Tnp_hAT"/>
    <property type="match status" value="1"/>
</dbReference>
<dbReference type="InterPro" id="IPR052035">
    <property type="entry name" value="ZnF_BED_domain_contain"/>
</dbReference>
<sequence>MSSAPSSLHSTPSNTEPPTNDPIRPTRQSWVWVYFSNVDDQYVQCQFVDRFGKTCNKRLKHDHTGSTKGMSQHLHLLHCVANPKSVSSPLANSHTLDPYVQHINAKKTLSPKTLKTALAYFICEDNLPLSITKSTAFQALFELCNTVVTDILVRQASLTAHLTNVYFYHQESIRDYLLRNEIDVSFTMDAWTSPIITAYLAVTSHYIDTDFKLISIIIGLTEIEGNHLGVSLAMQFMNVLHQYNLDQRIICITTNNASVNNRMAQEIEAICPEFCSKANAVWCMAHTIHMAARDGLKALGTNSGNSITSKDEDNLNPMSISSLVDPPDGLHLQYNSIISKISCLASYLRHSPQRRDKFVTTVNLVYENNKPGNANTLLSQVPTQWNSTYEMLNRALQLKDAYNHFCTPEALACYWLSPLKWQTAKVMVQFLEPLYKATLLICGSTYPMINQALPLYILLIKEIRQVSEQYDVAPIEPAAQAMIQKISKYISIVLSKSPVICASILNPRIKQVFFATHESTLAEFHTSSLQLSKVFEDEENKYVNNDNSQPHLNIKKTRCLLDKMYPSTSGEGCSFEKELQWYFAEPPEPKDTDILIFWKSQGKFFTTLAQMVHNYLAIPATSAPSERVFAGGRKILTYQRYPLTPMHVKQLACVKDWAHTFGLLFYGS</sequence>